<dbReference type="InterPro" id="IPR006012">
    <property type="entry name" value="Syntaxin/epimorphin_CS"/>
</dbReference>
<dbReference type="SMART" id="SM00397">
    <property type="entry name" value="t_SNARE"/>
    <property type="match status" value="1"/>
</dbReference>
<accession>A0ABQ7FYZ2</accession>
<dbReference type="Proteomes" id="UP000815325">
    <property type="component" value="Unassembled WGS sequence"/>
</dbReference>
<evidence type="ECO:0000256" key="2">
    <source>
        <dbReference type="ARBA" id="ARBA00022927"/>
    </source>
</evidence>
<keyword evidence="4" id="KW-1133">Transmembrane helix</keyword>
<evidence type="ECO:0000313" key="6">
    <source>
        <dbReference type="EMBL" id="KAF5827582.1"/>
    </source>
</evidence>
<dbReference type="PROSITE" id="PS00914">
    <property type="entry name" value="SYNTAXIN"/>
    <property type="match status" value="1"/>
</dbReference>
<dbReference type="InterPro" id="IPR000727">
    <property type="entry name" value="T_SNARE_dom"/>
</dbReference>
<keyword evidence="2" id="KW-0653">Protein transport</keyword>
<dbReference type="InterPro" id="IPR045242">
    <property type="entry name" value="Syntaxin"/>
</dbReference>
<evidence type="ECO:0000256" key="3">
    <source>
        <dbReference type="SAM" id="MobiDB-lite"/>
    </source>
</evidence>
<dbReference type="InterPro" id="IPR010989">
    <property type="entry name" value="SNARE"/>
</dbReference>
<evidence type="ECO:0000259" key="5">
    <source>
        <dbReference type="PROSITE" id="PS50192"/>
    </source>
</evidence>
<keyword evidence="7" id="KW-1185">Reference proteome</keyword>
<protein>
    <submittedName>
        <fullName evidence="6">t-SNARE</fullName>
    </submittedName>
</protein>
<dbReference type="SUPFAM" id="SSF47661">
    <property type="entry name" value="t-snare proteins"/>
    <property type="match status" value="1"/>
</dbReference>
<organism evidence="6 7">
    <name type="scientific">Dunaliella salina</name>
    <name type="common">Green alga</name>
    <name type="synonym">Protococcus salinus</name>
    <dbReference type="NCBI Taxonomy" id="3046"/>
    <lineage>
        <taxon>Eukaryota</taxon>
        <taxon>Viridiplantae</taxon>
        <taxon>Chlorophyta</taxon>
        <taxon>core chlorophytes</taxon>
        <taxon>Chlorophyceae</taxon>
        <taxon>CS clade</taxon>
        <taxon>Chlamydomonadales</taxon>
        <taxon>Dunaliellaceae</taxon>
        <taxon>Dunaliella</taxon>
    </lineage>
</organism>
<feature type="region of interest" description="Disordered" evidence="3">
    <location>
        <begin position="1"/>
        <end position="31"/>
    </location>
</feature>
<dbReference type="EMBL" id="MU070468">
    <property type="protein sequence ID" value="KAF5827582.1"/>
    <property type="molecule type" value="Genomic_DNA"/>
</dbReference>
<feature type="domain" description="T-SNARE coiled-coil homology" evidence="5">
    <location>
        <begin position="201"/>
        <end position="263"/>
    </location>
</feature>
<comment type="caution">
    <text evidence="6">The sequence shown here is derived from an EMBL/GenBank/DDBJ whole genome shotgun (WGS) entry which is preliminary data.</text>
</comment>
<dbReference type="Pfam" id="PF05739">
    <property type="entry name" value="SNARE"/>
    <property type="match status" value="1"/>
</dbReference>
<feature type="transmembrane region" description="Helical" evidence="4">
    <location>
        <begin position="275"/>
        <end position="293"/>
    </location>
</feature>
<dbReference type="Gene3D" id="1.20.5.110">
    <property type="match status" value="1"/>
</dbReference>
<name>A0ABQ7FYZ2_DUNSA</name>
<dbReference type="PROSITE" id="PS50192">
    <property type="entry name" value="T_SNARE"/>
    <property type="match status" value="1"/>
</dbReference>
<feature type="region of interest" description="Disordered" evidence="3">
    <location>
        <begin position="128"/>
        <end position="148"/>
    </location>
</feature>
<keyword evidence="4" id="KW-0812">Transmembrane</keyword>
<sequence>MELNSTMSFEDIARTQGRPLPGMARAQGSSSRPVESMLLKLANHVSALKKLVDALGGPKDTVDHRHKISGANNAIQDLAKSTKDALAQAQESSSLAEGASPDQQYKQKKLLQDFAAILQDYKATQRTAQEREAASLPRPSPTQRAAAYGSALPGEAVPLMDSATASEKSQQVESLKQQQAQLVAQRDRELAAMEAGLAHNAALIEERDQGIREISRQIGEVNEMFQDLAVLINDQGVQVTTIDDHITSTAERAKEGTQQLVKAGRSQRSHRNKCLWLWLVAALVVSLIIILTFA</sequence>
<dbReference type="PANTHER" id="PTHR19957">
    <property type="entry name" value="SYNTAXIN"/>
    <property type="match status" value="1"/>
</dbReference>
<dbReference type="InterPro" id="IPR006011">
    <property type="entry name" value="Syntaxin_N"/>
</dbReference>
<gene>
    <name evidence="6" type="ORF">DUNSADRAFT_414</name>
</gene>
<comment type="similarity">
    <text evidence="1">Belongs to the syntaxin family.</text>
</comment>
<dbReference type="Gene3D" id="1.20.58.70">
    <property type="match status" value="1"/>
</dbReference>
<evidence type="ECO:0000256" key="1">
    <source>
        <dbReference type="ARBA" id="ARBA00009063"/>
    </source>
</evidence>
<reference evidence="6" key="1">
    <citation type="submission" date="2017-08" db="EMBL/GenBank/DDBJ databases">
        <authorList>
            <person name="Polle J.E."/>
            <person name="Barry K."/>
            <person name="Cushman J."/>
            <person name="Schmutz J."/>
            <person name="Tran D."/>
            <person name="Hathwaick L.T."/>
            <person name="Yim W.C."/>
            <person name="Jenkins J."/>
            <person name="Mckie-Krisberg Z.M."/>
            <person name="Prochnik S."/>
            <person name="Lindquist E."/>
            <person name="Dockter R.B."/>
            <person name="Adam C."/>
            <person name="Molina H."/>
            <person name="Bunkerborg J."/>
            <person name="Jin E."/>
            <person name="Buchheim M."/>
            <person name="Magnuson J."/>
        </authorList>
    </citation>
    <scope>NUCLEOTIDE SEQUENCE</scope>
    <source>
        <strain evidence="6">CCAP 19/18</strain>
    </source>
</reference>
<dbReference type="CDD" id="cd15840">
    <property type="entry name" value="SNARE_Qa"/>
    <property type="match status" value="1"/>
</dbReference>
<dbReference type="Pfam" id="PF14523">
    <property type="entry name" value="Syntaxin_2"/>
    <property type="match status" value="1"/>
</dbReference>
<proteinExistence type="inferred from homology"/>
<evidence type="ECO:0000256" key="4">
    <source>
        <dbReference type="SAM" id="Phobius"/>
    </source>
</evidence>
<keyword evidence="2" id="KW-0813">Transport</keyword>
<evidence type="ECO:0000313" key="7">
    <source>
        <dbReference type="Proteomes" id="UP000815325"/>
    </source>
</evidence>
<keyword evidence="4" id="KW-0472">Membrane</keyword>
<dbReference type="PANTHER" id="PTHR19957:SF38">
    <property type="entry name" value="LD27581P"/>
    <property type="match status" value="1"/>
</dbReference>